<keyword evidence="1" id="KW-0812">Transmembrane</keyword>
<dbReference type="InterPro" id="IPR009297">
    <property type="entry name" value="DUF952"/>
</dbReference>
<dbReference type="PANTHER" id="PTHR34129:SF1">
    <property type="entry name" value="DUF952 DOMAIN-CONTAINING PROTEIN"/>
    <property type="match status" value="1"/>
</dbReference>
<keyword evidence="3" id="KW-1185">Reference proteome</keyword>
<dbReference type="Pfam" id="PF06108">
    <property type="entry name" value="DUF952"/>
    <property type="match status" value="1"/>
</dbReference>
<protein>
    <submittedName>
        <fullName evidence="2">DUF952 domain-containing protein</fullName>
    </submittedName>
</protein>
<proteinExistence type="predicted"/>
<feature type="transmembrane region" description="Helical" evidence="1">
    <location>
        <begin position="117"/>
        <end position="136"/>
    </location>
</feature>
<keyword evidence="1" id="KW-0472">Membrane</keyword>
<sequence length="171" mass="18228">MFHIATRADWQAAVRSGSYTTSTLGRDLAEVGFVHACRREQVKDVFGRYYREAGEPLVLLTIASEHLEAEVREEQVGDEAFPHIYGPINRGSVIDVRPLGSRGGVESMATLFAKEMASRMALALVVMVATVIGSVVTDSVSGSESAPLVGALIGLVAGAGIVGLLVRSRRD</sequence>
<evidence type="ECO:0000313" key="3">
    <source>
        <dbReference type="Proteomes" id="UP000294853"/>
    </source>
</evidence>
<dbReference type="OrthoDB" id="5638018at2"/>
<evidence type="ECO:0000256" key="1">
    <source>
        <dbReference type="SAM" id="Phobius"/>
    </source>
</evidence>
<dbReference type="EMBL" id="CP038436">
    <property type="protein sequence ID" value="QBX57630.1"/>
    <property type="molecule type" value="Genomic_DNA"/>
</dbReference>
<dbReference type="Gene3D" id="3.20.170.20">
    <property type="entry name" value="Protein of unknown function DUF952"/>
    <property type="match status" value="1"/>
</dbReference>
<feature type="transmembrane region" description="Helical" evidence="1">
    <location>
        <begin position="148"/>
        <end position="166"/>
    </location>
</feature>
<gene>
    <name evidence="2" type="ORF">EXE58_14300</name>
</gene>
<evidence type="ECO:0000313" key="2">
    <source>
        <dbReference type="EMBL" id="QBX57630.1"/>
    </source>
</evidence>
<accession>A0A4P7IKY8</accession>
<name>A0A4P7IKY8_9ACTN</name>
<keyword evidence="1" id="KW-1133">Transmembrane helix</keyword>
<reference evidence="2 3" key="1">
    <citation type="submission" date="2019-03" db="EMBL/GenBank/DDBJ databases">
        <title>Three New Species of Nocardioides, Nocardioides euryhalodurans sp. nov., Nocardioides seonyuensis sp. nov. and Nocardioides eburneoflavus sp. nov. Iolated from Soil.</title>
        <authorList>
            <person name="Roh S.G."/>
            <person name="Lee C."/>
            <person name="Kim M.-K."/>
            <person name="Kim S.B."/>
        </authorList>
    </citation>
    <scope>NUCLEOTIDE SEQUENCE [LARGE SCALE GENOMIC DNA]</scope>
    <source>
        <strain evidence="2 3">MMS17-SY207-3</strain>
    </source>
</reference>
<dbReference type="KEGG" id="nsn:EXE58_14300"/>
<dbReference type="SUPFAM" id="SSF56399">
    <property type="entry name" value="ADP-ribosylation"/>
    <property type="match status" value="1"/>
</dbReference>
<dbReference type="PANTHER" id="PTHR34129">
    <property type="entry name" value="BLR1139 PROTEIN"/>
    <property type="match status" value="1"/>
</dbReference>
<organism evidence="2 3">
    <name type="scientific">Nocardioides seonyuensis</name>
    <dbReference type="NCBI Taxonomy" id="2518371"/>
    <lineage>
        <taxon>Bacteria</taxon>
        <taxon>Bacillati</taxon>
        <taxon>Actinomycetota</taxon>
        <taxon>Actinomycetes</taxon>
        <taxon>Propionibacteriales</taxon>
        <taxon>Nocardioidaceae</taxon>
        <taxon>Nocardioides</taxon>
    </lineage>
</organism>
<dbReference type="AlphaFoldDB" id="A0A4P7IKY8"/>
<dbReference type="Proteomes" id="UP000294853">
    <property type="component" value="Chromosome"/>
</dbReference>